<dbReference type="Proteomes" id="UP000265520">
    <property type="component" value="Unassembled WGS sequence"/>
</dbReference>
<protein>
    <submittedName>
        <fullName evidence="1">Uncharacterized protein</fullName>
    </submittedName>
</protein>
<dbReference type="EMBL" id="LXQA010097972">
    <property type="protein sequence ID" value="MCI15789.1"/>
    <property type="molecule type" value="Genomic_DNA"/>
</dbReference>
<name>A0A392PWB3_9FABA</name>
<accession>A0A392PWB3</accession>
<proteinExistence type="predicted"/>
<dbReference type="PANTHER" id="PTHR11439:SF467">
    <property type="entry name" value="INTEGRASE CATALYTIC DOMAIN-CONTAINING PROTEIN"/>
    <property type="match status" value="1"/>
</dbReference>
<sequence length="49" mass="5642">MSLLVFRKWGVTDIAYAVNVVSQFMHCPSENHMDTVMRIIRYLKSAPGK</sequence>
<keyword evidence="2" id="KW-1185">Reference proteome</keyword>
<dbReference type="PANTHER" id="PTHR11439">
    <property type="entry name" value="GAG-POL-RELATED RETROTRANSPOSON"/>
    <property type="match status" value="1"/>
</dbReference>
<evidence type="ECO:0000313" key="1">
    <source>
        <dbReference type="EMBL" id="MCI15789.1"/>
    </source>
</evidence>
<comment type="caution">
    <text evidence="1">The sequence shown here is derived from an EMBL/GenBank/DDBJ whole genome shotgun (WGS) entry which is preliminary data.</text>
</comment>
<feature type="non-terminal residue" evidence="1">
    <location>
        <position position="49"/>
    </location>
</feature>
<dbReference type="AlphaFoldDB" id="A0A392PWB3"/>
<reference evidence="1 2" key="1">
    <citation type="journal article" date="2018" name="Front. Plant Sci.">
        <title>Red Clover (Trifolium pratense) and Zigzag Clover (T. medium) - A Picture of Genomic Similarities and Differences.</title>
        <authorList>
            <person name="Dluhosova J."/>
            <person name="Istvanek J."/>
            <person name="Nedelnik J."/>
            <person name="Repkova J."/>
        </authorList>
    </citation>
    <scope>NUCLEOTIDE SEQUENCE [LARGE SCALE GENOMIC DNA]</scope>
    <source>
        <strain evidence="2">cv. 10/8</strain>
        <tissue evidence="1">Leaf</tissue>
    </source>
</reference>
<organism evidence="1 2">
    <name type="scientific">Trifolium medium</name>
    <dbReference type="NCBI Taxonomy" id="97028"/>
    <lineage>
        <taxon>Eukaryota</taxon>
        <taxon>Viridiplantae</taxon>
        <taxon>Streptophyta</taxon>
        <taxon>Embryophyta</taxon>
        <taxon>Tracheophyta</taxon>
        <taxon>Spermatophyta</taxon>
        <taxon>Magnoliopsida</taxon>
        <taxon>eudicotyledons</taxon>
        <taxon>Gunneridae</taxon>
        <taxon>Pentapetalae</taxon>
        <taxon>rosids</taxon>
        <taxon>fabids</taxon>
        <taxon>Fabales</taxon>
        <taxon>Fabaceae</taxon>
        <taxon>Papilionoideae</taxon>
        <taxon>50 kb inversion clade</taxon>
        <taxon>NPAAA clade</taxon>
        <taxon>Hologalegina</taxon>
        <taxon>IRL clade</taxon>
        <taxon>Trifolieae</taxon>
        <taxon>Trifolium</taxon>
    </lineage>
</organism>
<evidence type="ECO:0000313" key="2">
    <source>
        <dbReference type="Proteomes" id="UP000265520"/>
    </source>
</evidence>